<evidence type="ECO:0000256" key="6">
    <source>
        <dbReference type="SAM" id="Phobius"/>
    </source>
</evidence>
<name>A0A3P3ZQU6_9ZZZZ</name>
<keyword evidence="4 6" id="KW-1133">Transmembrane helix</keyword>
<accession>A0A3P3ZQU6</accession>
<dbReference type="PANTHER" id="PTHR42718:SF9">
    <property type="entry name" value="MAJOR FACILITATOR SUPERFAMILY MULTIDRUG TRANSPORTER MFSC"/>
    <property type="match status" value="1"/>
</dbReference>
<dbReference type="SUPFAM" id="SSF103473">
    <property type="entry name" value="MFS general substrate transporter"/>
    <property type="match status" value="1"/>
</dbReference>
<comment type="subcellular location">
    <subcellularLocation>
        <location evidence="1">Membrane</location>
        <topology evidence="1">Multi-pass membrane protein</topology>
    </subcellularLocation>
</comment>
<keyword evidence="2" id="KW-0813">Transport</keyword>
<evidence type="ECO:0000256" key="1">
    <source>
        <dbReference type="ARBA" id="ARBA00004141"/>
    </source>
</evidence>
<evidence type="ECO:0000256" key="4">
    <source>
        <dbReference type="ARBA" id="ARBA00022989"/>
    </source>
</evidence>
<proteinExistence type="predicted"/>
<reference evidence="8" key="1">
    <citation type="submission" date="2018-10" db="EMBL/GenBank/DDBJ databases">
        <authorList>
            <person name="Plewniak F."/>
        </authorList>
    </citation>
    <scope>NUCLEOTIDE SEQUENCE</scope>
</reference>
<dbReference type="GO" id="GO:0016020">
    <property type="term" value="C:membrane"/>
    <property type="evidence" value="ECO:0007669"/>
    <property type="project" value="UniProtKB-SubCell"/>
</dbReference>
<keyword evidence="3 6" id="KW-0812">Transmembrane</keyword>
<feature type="transmembrane region" description="Helical" evidence="6">
    <location>
        <begin position="52"/>
        <end position="72"/>
    </location>
</feature>
<dbReference type="InterPro" id="IPR020846">
    <property type="entry name" value="MFS_dom"/>
</dbReference>
<dbReference type="Gene3D" id="1.20.1250.20">
    <property type="entry name" value="MFS general substrate transporter like domains"/>
    <property type="match status" value="1"/>
</dbReference>
<dbReference type="Pfam" id="PF07690">
    <property type="entry name" value="MFS_1"/>
    <property type="match status" value="1"/>
</dbReference>
<evidence type="ECO:0000256" key="3">
    <source>
        <dbReference type="ARBA" id="ARBA00022692"/>
    </source>
</evidence>
<dbReference type="InterPro" id="IPR036259">
    <property type="entry name" value="MFS_trans_sf"/>
</dbReference>
<dbReference type="AlphaFoldDB" id="A0A3P3ZQU6"/>
<dbReference type="GO" id="GO:0022857">
    <property type="term" value="F:transmembrane transporter activity"/>
    <property type="evidence" value="ECO:0007669"/>
    <property type="project" value="InterPro"/>
</dbReference>
<feature type="transmembrane region" description="Helical" evidence="6">
    <location>
        <begin position="208"/>
        <end position="229"/>
    </location>
</feature>
<feature type="transmembrane region" description="Helical" evidence="6">
    <location>
        <begin position="346"/>
        <end position="363"/>
    </location>
</feature>
<evidence type="ECO:0000256" key="2">
    <source>
        <dbReference type="ARBA" id="ARBA00022448"/>
    </source>
</evidence>
<feature type="domain" description="Major facilitator superfamily (MFS) profile" evidence="7">
    <location>
        <begin position="19"/>
        <end position="503"/>
    </location>
</feature>
<keyword evidence="5 6" id="KW-0472">Membrane</keyword>
<feature type="transmembrane region" description="Helical" evidence="6">
    <location>
        <begin position="480"/>
        <end position="499"/>
    </location>
</feature>
<feature type="transmembrane region" description="Helical" evidence="6">
    <location>
        <begin position="115"/>
        <end position="135"/>
    </location>
</feature>
<evidence type="ECO:0000256" key="5">
    <source>
        <dbReference type="ARBA" id="ARBA00023136"/>
    </source>
</evidence>
<dbReference type="PROSITE" id="PS50850">
    <property type="entry name" value="MFS"/>
    <property type="match status" value="1"/>
</dbReference>
<feature type="transmembrane region" description="Helical" evidence="6">
    <location>
        <begin position="244"/>
        <end position="260"/>
    </location>
</feature>
<dbReference type="EMBL" id="UOYP01000552">
    <property type="protein sequence ID" value="VAY89251.1"/>
    <property type="molecule type" value="Genomic_DNA"/>
</dbReference>
<gene>
    <name evidence="8" type="primary">emrY</name>
    <name evidence="8" type="ORF">CARN8_5960012</name>
</gene>
<feature type="transmembrane region" description="Helical" evidence="6">
    <location>
        <begin position="16"/>
        <end position="40"/>
    </location>
</feature>
<feature type="transmembrane region" description="Helical" evidence="6">
    <location>
        <begin position="175"/>
        <end position="196"/>
    </location>
</feature>
<dbReference type="PANTHER" id="PTHR42718">
    <property type="entry name" value="MAJOR FACILITATOR SUPERFAMILY MULTIDRUG TRANSPORTER MFSC"/>
    <property type="match status" value="1"/>
</dbReference>
<evidence type="ECO:0000259" key="7">
    <source>
        <dbReference type="PROSITE" id="PS50850"/>
    </source>
</evidence>
<organism evidence="8">
    <name type="scientific">mine drainage metagenome</name>
    <dbReference type="NCBI Taxonomy" id="410659"/>
    <lineage>
        <taxon>unclassified sequences</taxon>
        <taxon>metagenomes</taxon>
        <taxon>ecological metagenomes</taxon>
    </lineage>
</organism>
<feature type="transmembrane region" description="Helical" evidence="6">
    <location>
        <begin position="147"/>
        <end position="169"/>
    </location>
</feature>
<feature type="transmembrane region" description="Helical" evidence="6">
    <location>
        <begin position="280"/>
        <end position="303"/>
    </location>
</feature>
<sequence length="520" mass="58544">MFKIAGYSRFLTPTQFVLFNFTLGIGHFLVLLNAGAYLPMLPYVTGSMDEGLPYVVWGQSDYFTALGCAFLIARPLMKRFGPKVTVIASFLLFSFASLGALFVVHNLILFTSFRVVQGFAAGLSVIPSFFLLLEYYKTEHQHIATSLWGLAVFIPFSIGPALGGWIAYVLGDWRFLFFASFLISLLIAGILWGLLADWEDVIDRFYPLFHQSLTFGLFFASVLMLQEFFDVGLLSDLSSRFRELWGMLCLTLIGFAWFQIRNARSKTPLISFALFSHRNFGAGTLLFCLSFMLLQGGIIQYIIRFQLVEGYTAWHVGLLFLPLFIFSKPFSLLTQNRIQNGWDPRIPASASLLAIALNFWWISSYLRPATWELLLLPQLFLGAAIGPFFSSMTTLALGHVPKNQQLNALDLLNGARNMGAGLAVTFSDIGWDRLQAHQWNLFTTPDPSNSLRFLSFSPIEPHRLHTELERVAGLLTFNDFFQLLAWGGALSSCLVWFLTPPRTHLPDPDLIILENLGEEP</sequence>
<feature type="transmembrane region" description="Helical" evidence="6">
    <location>
        <begin position="375"/>
        <end position="397"/>
    </location>
</feature>
<protein>
    <submittedName>
        <fullName evidence="8">Putative multidrug resistance protein EmrY</fullName>
    </submittedName>
</protein>
<evidence type="ECO:0000313" key="8">
    <source>
        <dbReference type="EMBL" id="VAY89251.1"/>
    </source>
</evidence>
<feature type="transmembrane region" description="Helical" evidence="6">
    <location>
        <begin position="315"/>
        <end position="334"/>
    </location>
</feature>
<feature type="transmembrane region" description="Helical" evidence="6">
    <location>
        <begin position="84"/>
        <end position="109"/>
    </location>
</feature>
<dbReference type="InterPro" id="IPR011701">
    <property type="entry name" value="MFS"/>
</dbReference>